<dbReference type="EMBL" id="WHVB01000009">
    <property type="protein sequence ID" value="KAF8479693.1"/>
    <property type="molecule type" value="Genomic_DNA"/>
</dbReference>
<dbReference type="Proteomes" id="UP000759537">
    <property type="component" value="Unassembled WGS sequence"/>
</dbReference>
<reference evidence="2" key="2">
    <citation type="journal article" date="2020" name="Nat. Commun.">
        <title>Large-scale genome sequencing of mycorrhizal fungi provides insights into the early evolution of symbiotic traits.</title>
        <authorList>
            <person name="Miyauchi S."/>
            <person name="Kiss E."/>
            <person name="Kuo A."/>
            <person name="Drula E."/>
            <person name="Kohler A."/>
            <person name="Sanchez-Garcia M."/>
            <person name="Morin E."/>
            <person name="Andreopoulos B."/>
            <person name="Barry K.W."/>
            <person name="Bonito G."/>
            <person name="Buee M."/>
            <person name="Carver A."/>
            <person name="Chen C."/>
            <person name="Cichocki N."/>
            <person name="Clum A."/>
            <person name="Culley D."/>
            <person name="Crous P.W."/>
            <person name="Fauchery L."/>
            <person name="Girlanda M."/>
            <person name="Hayes R.D."/>
            <person name="Keri Z."/>
            <person name="LaButti K."/>
            <person name="Lipzen A."/>
            <person name="Lombard V."/>
            <person name="Magnuson J."/>
            <person name="Maillard F."/>
            <person name="Murat C."/>
            <person name="Nolan M."/>
            <person name="Ohm R.A."/>
            <person name="Pangilinan J."/>
            <person name="Pereira M.F."/>
            <person name="Perotto S."/>
            <person name="Peter M."/>
            <person name="Pfister S."/>
            <person name="Riley R."/>
            <person name="Sitrit Y."/>
            <person name="Stielow J.B."/>
            <person name="Szollosi G."/>
            <person name="Zifcakova L."/>
            <person name="Stursova M."/>
            <person name="Spatafora J.W."/>
            <person name="Tedersoo L."/>
            <person name="Vaario L.M."/>
            <person name="Yamada A."/>
            <person name="Yan M."/>
            <person name="Wang P."/>
            <person name="Xu J."/>
            <person name="Bruns T."/>
            <person name="Baldrian P."/>
            <person name="Vilgalys R."/>
            <person name="Dunand C."/>
            <person name="Henrissat B."/>
            <person name="Grigoriev I.V."/>
            <person name="Hibbett D."/>
            <person name="Nagy L.G."/>
            <person name="Martin F.M."/>
        </authorList>
    </citation>
    <scope>NUCLEOTIDE SEQUENCE</scope>
    <source>
        <strain evidence="2">Prilba</strain>
    </source>
</reference>
<name>A0A9P5MVB4_9AGAM</name>
<dbReference type="AlphaFoldDB" id="A0A9P5MVB4"/>
<sequence>YAPSDLSGTGGMHREQIRAMPRWKGGPGQYDCIYVGKDAEAEGFHGLHVACVKLFFSFCIQ</sequence>
<protein>
    <submittedName>
        <fullName evidence="2">Uncharacterized protein</fullName>
    </submittedName>
</protein>
<dbReference type="OrthoDB" id="3187773at2759"/>
<feature type="non-terminal residue" evidence="2">
    <location>
        <position position="1"/>
    </location>
</feature>
<proteinExistence type="predicted"/>
<evidence type="ECO:0000313" key="1">
    <source>
        <dbReference type="EMBL" id="KAF8461964.1"/>
    </source>
</evidence>
<accession>A0A9P5MVB4</accession>
<keyword evidence="3" id="KW-1185">Reference proteome</keyword>
<dbReference type="EMBL" id="WHVB01000107">
    <property type="protein sequence ID" value="KAF8461964.1"/>
    <property type="molecule type" value="Genomic_DNA"/>
</dbReference>
<evidence type="ECO:0000313" key="2">
    <source>
        <dbReference type="EMBL" id="KAF8479693.1"/>
    </source>
</evidence>
<organism evidence="2 3">
    <name type="scientific">Russula ochroleuca</name>
    <dbReference type="NCBI Taxonomy" id="152965"/>
    <lineage>
        <taxon>Eukaryota</taxon>
        <taxon>Fungi</taxon>
        <taxon>Dikarya</taxon>
        <taxon>Basidiomycota</taxon>
        <taxon>Agaricomycotina</taxon>
        <taxon>Agaricomycetes</taxon>
        <taxon>Russulales</taxon>
        <taxon>Russulaceae</taxon>
        <taxon>Russula</taxon>
    </lineage>
</organism>
<gene>
    <name evidence="2" type="ORF">DFH94DRAFT_631736</name>
    <name evidence="1" type="ORF">DFH94DRAFT_640798</name>
</gene>
<comment type="caution">
    <text evidence="2">The sequence shown here is derived from an EMBL/GenBank/DDBJ whole genome shotgun (WGS) entry which is preliminary data.</text>
</comment>
<reference evidence="2" key="1">
    <citation type="submission" date="2019-10" db="EMBL/GenBank/DDBJ databases">
        <authorList>
            <consortium name="DOE Joint Genome Institute"/>
            <person name="Kuo A."/>
            <person name="Miyauchi S."/>
            <person name="Kiss E."/>
            <person name="Drula E."/>
            <person name="Kohler A."/>
            <person name="Sanchez-Garcia M."/>
            <person name="Andreopoulos B."/>
            <person name="Barry K.W."/>
            <person name="Bonito G."/>
            <person name="Buee M."/>
            <person name="Carver A."/>
            <person name="Chen C."/>
            <person name="Cichocki N."/>
            <person name="Clum A."/>
            <person name="Culley D."/>
            <person name="Crous P.W."/>
            <person name="Fauchery L."/>
            <person name="Girlanda M."/>
            <person name="Hayes R."/>
            <person name="Keri Z."/>
            <person name="LaButti K."/>
            <person name="Lipzen A."/>
            <person name="Lombard V."/>
            <person name="Magnuson J."/>
            <person name="Maillard F."/>
            <person name="Morin E."/>
            <person name="Murat C."/>
            <person name="Nolan M."/>
            <person name="Ohm R."/>
            <person name="Pangilinan J."/>
            <person name="Pereira M."/>
            <person name="Perotto S."/>
            <person name="Peter M."/>
            <person name="Riley R."/>
            <person name="Sitrit Y."/>
            <person name="Stielow B."/>
            <person name="Szollosi G."/>
            <person name="Zifcakova L."/>
            <person name="Stursova M."/>
            <person name="Spatafora J.W."/>
            <person name="Tedersoo L."/>
            <person name="Vaario L.-M."/>
            <person name="Yamada A."/>
            <person name="Yan M."/>
            <person name="Wang P."/>
            <person name="Xu J."/>
            <person name="Bruns T."/>
            <person name="Baldrian P."/>
            <person name="Vilgalys R."/>
            <person name="Henrissat B."/>
            <person name="Grigoriev I.V."/>
            <person name="Hibbett D."/>
            <person name="Nagy L.G."/>
            <person name="Martin F.M."/>
        </authorList>
    </citation>
    <scope>NUCLEOTIDE SEQUENCE</scope>
    <source>
        <strain evidence="2">Prilba</strain>
    </source>
</reference>
<evidence type="ECO:0000313" key="3">
    <source>
        <dbReference type="Proteomes" id="UP000759537"/>
    </source>
</evidence>